<dbReference type="SMART" id="SM00317">
    <property type="entry name" value="SET"/>
    <property type="match status" value="1"/>
</dbReference>
<dbReference type="AlphaFoldDB" id="A0A1D2JAY2"/>
<keyword evidence="5" id="KW-0949">S-adenosyl-L-methionine</keyword>
<dbReference type="InterPro" id="IPR050973">
    <property type="entry name" value="H3K9_Histone-Lys_N-MTase"/>
</dbReference>
<gene>
    <name evidence="12" type="ORF">ACO22_05209</name>
</gene>
<keyword evidence="6" id="KW-0479">Metal-binding</keyword>
<evidence type="ECO:0000256" key="7">
    <source>
        <dbReference type="ARBA" id="ARBA00022833"/>
    </source>
</evidence>
<evidence type="ECO:0000313" key="12">
    <source>
        <dbReference type="EMBL" id="ODH25616.1"/>
    </source>
</evidence>
<keyword evidence="2" id="KW-0158">Chromosome</keyword>
<keyword evidence="3" id="KW-0489">Methyltransferase</keyword>
<dbReference type="InterPro" id="IPR046341">
    <property type="entry name" value="SET_dom_sf"/>
</dbReference>
<dbReference type="PANTHER" id="PTHR46223:SF3">
    <property type="entry name" value="HISTONE-LYSINE N-METHYLTRANSFERASE SET-23"/>
    <property type="match status" value="1"/>
</dbReference>
<dbReference type="PANTHER" id="PTHR46223">
    <property type="entry name" value="HISTONE-LYSINE N-METHYLTRANSFERASE SUV39H"/>
    <property type="match status" value="1"/>
</dbReference>
<evidence type="ECO:0000256" key="1">
    <source>
        <dbReference type="ARBA" id="ARBA00004286"/>
    </source>
</evidence>
<feature type="domain" description="SET" evidence="9">
    <location>
        <begin position="319"/>
        <end position="445"/>
    </location>
</feature>
<feature type="compositionally biased region" description="Basic and acidic residues" evidence="8">
    <location>
        <begin position="13"/>
        <end position="31"/>
    </location>
</feature>
<dbReference type="EMBL" id="LZYO01000224">
    <property type="protein sequence ID" value="ODH25616.1"/>
    <property type="molecule type" value="Genomic_DNA"/>
</dbReference>
<proteinExistence type="predicted"/>
<evidence type="ECO:0000256" key="4">
    <source>
        <dbReference type="ARBA" id="ARBA00022679"/>
    </source>
</evidence>
<keyword evidence="4" id="KW-0808">Transferase</keyword>
<dbReference type="InterPro" id="IPR007728">
    <property type="entry name" value="Pre-SET_dom"/>
</dbReference>
<feature type="region of interest" description="Disordered" evidence="8">
    <location>
        <begin position="111"/>
        <end position="131"/>
    </location>
</feature>
<evidence type="ECO:0000256" key="2">
    <source>
        <dbReference type="ARBA" id="ARBA00022454"/>
    </source>
</evidence>
<dbReference type="Gene3D" id="2.170.270.10">
    <property type="entry name" value="SET domain"/>
    <property type="match status" value="1"/>
</dbReference>
<evidence type="ECO:0000256" key="3">
    <source>
        <dbReference type="ARBA" id="ARBA00022603"/>
    </source>
</evidence>
<dbReference type="PROSITE" id="PS50280">
    <property type="entry name" value="SET"/>
    <property type="match status" value="1"/>
</dbReference>
<feature type="compositionally biased region" description="Polar residues" evidence="8">
    <location>
        <begin position="67"/>
        <end position="81"/>
    </location>
</feature>
<evidence type="ECO:0000256" key="6">
    <source>
        <dbReference type="ARBA" id="ARBA00022723"/>
    </source>
</evidence>
<dbReference type="GO" id="GO:0042054">
    <property type="term" value="F:histone methyltransferase activity"/>
    <property type="evidence" value="ECO:0007669"/>
    <property type="project" value="InterPro"/>
</dbReference>
<feature type="region of interest" description="Disordered" evidence="8">
    <location>
        <begin position="1"/>
        <end position="88"/>
    </location>
</feature>
<dbReference type="GO" id="GO:0032259">
    <property type="term" value="P:methylation"/>
    <property type="evidence" value="ECO:0007669"/>
    <property type="project" value="UniProtKB-KW"/>
</dbReference>
<dbReference type="GO" id="GO:0005634">
    <property type="term" value="C:nucleus"/>
    <property type="evidence" value="ECO:0007669"/>
    <property type="project" value="InterPro"/>
</dbReference>
<evidence type="ECO:0000259" key="11">
    <source>
        <dbReference type="PROSITE" id="PS50868"/>
    </source>
</evidence>
<dbReference type="VEuPathDB" id="FungiDB:PADG_02881"/>
<keyword evidence="7" id="KW-0862">Zinc</keyword>
<comment type="subcellular location">
    <subcellularLocation>
        <location evidence="1">Chromosome</location>
    </subcellularLocation>
</comment>
<dbReference type="GO" id="GO:0005694">
    <property type="term" value="C:chromosome"/>
    <property type="evidence" value="ECO:0007669"/>
    <property type="project" value="UniProtKB-SubCell"/>
</dbReference>
<dbReference type="PROSITE" id="PS50867">
    <property type="entry name" value="PRE_SET"/>
    <property type="match status" value="1"/>
</dbReference>
<accession>A0A1D2JAY2</accession>
<evidence type="ECO:0008006" key="14">
    <source>
        <dbReference type="Google" id="ProtNLM"/>
    </source>
</evidence>
<evidence type="ECO:0000313" key="13">
    <source>
        <dbReference type="Proteomes" id="UP000242814"/>
    </source>
</evidence>
<dbReference type="Proteomes" id="UP000242814">
    <property type="component" value="Unassembled WGS sequence"/>
</dbReference>
<feature type="compositionally biased region" description="Low complexity" evidence="8">
    <location>
        <begin position="47"/>
        <end position="63"/>
    </location>
</feature>
<dbReference type="Pfam" id="PF00856">
    <property type="entry name" value="SET"/>
    <property type="match status" value="1"/>
</dbReference>
<evidence type="ECO:0000256" key="8">
    <source>
        <dbReference type="SAM" id="MobiDB-lite"/>
    </source>
</evidence>
<dbReference type="Pfam" id="PF05033">
    <property type="entry name" value="Pre-SET"/>
    <property type="match status" value="1"/>
</dbReference>
<dbReference type="VEuPathDB" id="FungiDB:PABG_00467"/>
<sequence>MSNFSSNKMVIDLTRDSSSEDDPRYGVEPEIRTPPLDEGLTLLQKFTRPSLRPGSSSSGGTTRNEWKSTASTNGTVSSTLNGVLPSNKPPQPSFAVVVPSLGCDTGIKRRRLSSEDDSSSQANGVDPEFPNHHGLSSFYSVERSSKALTYQPKQEVSRNRANIQIKQPAVRYHPFQKGHSDKDILSLYLKKLQRIQGPPVTLKIDPSDASNIDFNFEFINEYKLQKGVKRVDPGFHVGCQCVGVCDSSSCYHLDRLPNEDEDEDEDSEHQIIPYQVGRDGKVVLRHEFFRKRAMIYECSPLCTCLPSCLNRVVQKGRTVKLEIFRTDNRGFGLRSPENIQAGQYIDRYLGEVITRKEADAREAATPKNSASYLFQLDFFISAEENCYIVDGRKYGSITRFMNHSCRPNCRMFPVSQYEAERNIFDMAFFAIKNIPAGTELTFDYCPYSDKEGSKAVDPDAVKCLCGERTCRGQLWPNQRKTM</sequence>
<dbReference type="InterPro" id="IPR001214">
    <property type="entry name" value="SET_dom"/>
</dbReference>
<evidence type="ECO:0000259" key="10">
    <source>
        <dbReference type="PROSITE" id="PS50867"/>
    </source>
</evidence>
<dbReference type="SUPFAM" id="SSF82199">
    <property type="entry name" value="SET domain"/>
    <property type="match status" value="1"/>
</dbReference>
<feature type="domain" description="Post-SET" evidence="11">
    <location>
        <begin position="459"/>
        <end position="475"/>
    </location>
</feature>
<comment type="caution">
    <text evidence="12">The sequence shown here is derived from an EMBL/GenBank/DDBJ whole genome shotgun (WGS) entry which is preliminary data.</text>
</comment>
<evidence type="ECO:0000259" key="9">
    <source>
        <dbReference type="PROSITE" id="PS50280"/>
    </source>
</evidence>
<name>A0A1D2JAY2_PARBR</name>
<protein>
    <recommendedName>
        <fullName evidence="14">Histone-lysine N-methyltransferase</fullName>
    </recommendedName>
</protein>
<reference evidence="12 13" key="1">
    <citation type="submission" date="2016-06" db="EMBL/GenBank/DDBJ databases">
        <authorList>
            <person name="Kjaerup R.B."/>
            <person name="Dalgaard T.S."/>
            <person name="Juul-Madsen H.R."/>
        </authorList>
    </citation>
    <scope>NUCLEOTIDE SEQUENCE [LARGE SCALE GENOMIC DNA]</scope>
    <source>
        <strain evidence="12 13">Pb300</strain>
    </source>
</reference>
<dbReference type="SMART" id="SM00468">
    <property type="entry name" value="PreSET"/>
    <property type="match status" value="1"/>
</dbReference>
<dbReference type="GO" id="GO:0008270">
    <property type="term" value="F:zinc ion binding"/>
    <property type="evidence" value="ECO:0007669"/>
    <property type="project" value="InterPro"/>
</dbReference>
<dbReference type="InterPro" id="IPR003616">
    <property type="entry name" value="Post-SET_dom"/>
</dbReference>
<dbReference type="PROSITE" id="PS50868">
    <property type="entry name" value="POST_SET"/>
    <property type="match status" value="1"/>
</dbReference>
<evidence type="ECO:0000256" key="5">
    <source>
        <dbReference type="ARBA" id="ARBA00022691"/>
    </source>
</evidence>
<organism evidence="12 13">
    <name type="scientific">Paracoccidioides brasiliensis</name>
    <dbReference type="NCBI Taxonomy" id="121759"/>
    <lineage>
        <taxon>Eukaryota</taxon>
        <taxon>Fungi</taxon>
        <taxon>Dikarya</taxon>
        <taxon>Ascomycota</taxon>
        <taxon>Pezizomycotina</taxon>
        <taxon>Eurotiomycetes</taxon>
        <taxon>Eurotiomycetidae</taxon>
        <taxon>Onygenales</taxon>
        <taxon>Ajellomycetaceae</taxon>
        <taxon>Paracoccidioides</taxon>
    </lineage>
</organism>
<feature type="domain" description="Pre-SET" evidence="10">
    <location>
        <begin position="237"/>
        <end position="316"/>
    </location>
</feature>